<dbReference type="CDD" id="cd00063">
    <property type="entry name" value="FN3"/>
    <property type="match status" value="3"/>
</dbReference>
<sequence length="1093" mass="122106">MQPLICIQRGLDSVRLEVSPGDLQPPWSVQVLVPGSWLQSERWAELVEGKDCRTSQERHLYHVRIWGLNAETCYSFRIVEPSDTEDRVLGRCDVETLGRPACEKVRCLRRWPDRLELQWLAKTPLRAPVLECQVQVADFFSWQEVALSEMKVQEAPTPAKADAELREETWQGLVPKLKVASGYKFRARARNSAGWSDFSEPSECRTSDVPKAPEKLRLLQRKPQKVEVEFEFEDAEGCPVSHIEPEFCVKSEAAGAVLPGESGDGVSVLDFTSWWWQTPEYFEVQVKEVDGATDSQKSAGMLGARSGSITVAGLKAEQTIWLRLWAVNQAGRSAKPSQPLPCRPSDRPGQVEELRVTLRGATWLELQWRTRDPEGAPVTNCRLEASRANFIRSWTPIAKSDLWRISANLWRARANNLEREADYQVRVVACNDVGWSLEPLQMGCRTAERPHKPRQLQCVDAGKSHIRIEFKVASNFGQEEHISKVSVEESGVLVWSELPPERLDFEHLGSVSASEAAPLTEDLGPFWDAEMSFKSFAVIVRGLEPNSFYNFRLAVANEVGWSLQKSEVLRCSTVCRPEKPQLLEGRKAAHEIRVFWDQADPLGGPVVDWEAQICEASIFSAWQNCQFLVLQQPTLATGSTKTGSAFVSWEAEFGCLKPGVEYLLRLRTGNLAGWSEWSSPLKAWTAQPPAISRCTLMRAAAESASEGAVDWILDIFLKDSGCRPLVCAVDFEPRDAAKYQAFARHTSQQNWRAHFPKLPKDLTAATAHVTAGSAAGWCQRVTVALEKDAIVQEALACGADAKAVANEALHCLREFLSTEAELLSSLEQEMDSFLRRARAEGRCSAQHFRRLEHRHGLLSRALQAVRGVALEKDEAWLLRCQNRLAHKDAVLDKERAGVSRGVQVHWEDFWEDGSLLSGLLADFALLLEGCLGLQELRAQLEPSWAKLCHCAEEPLHCAKHLRRVVAEDNQKAASDSGAHQPARVVRLWAQKRETWATRFETQLVSLTRQAVITAAQLLALARSLPAPSAAAGSELLRSALKISNRCDASNLALASFDPSVPTKLREQTLQGLSALKNLRWAADHQLRKLQRAL</sequence>
<keyword evidence="1" id="KW-0677">Repeat</keyword>
<accession>A0AA36IYP1</accession>
<dbReference type="InterPro" id="IPR050964">
    <property type="entry name" value="Striated_Muscle_Regulatory"/>
</dbReference>
<name>A0AA36IYP1_9DINO</name>
<evidence type="ECO:0000313" key="3">
    <source>
        <dbReference type="EMBL" id="CAJ1395310.1"/>
    </source>
</evidence>
<keyword evidence="4" id="KW-1185">Reference proteome</keyword>
<gene>
    <name evidence="3" type="ORF">EVOR1521_LOCUS19763</name>
</gene>
<dbReference type="SUPFAM" id="SSF49265">
    <property type="entry name" value="Fibronectin type III"/>
    <property type="match status" value="3"/>
</dbReference>
<dbReference type="InterPro" id="IPR003961">
    <property type="entry name" value="FN3_dom"/>
</dbReference>
<dbReference type="InterPro" id="IPR013783">
    <property type="entry name" value="Ig-like_fold"/>
</dbReference>
<evidence type="ECO:0000256" key="1">
    <source>
        <dbReference type="ARBA" id="ARBA00022737"/>
    </source>
</evidence>
<feature type="non-terminal residue" evidence="3">
    <location>
        <position position="1093"/>
    </location>
</feature>
<evidence type="ECO:0000259" key="2">
    <source>
        <dbReference type="PROSITE" id="PS50853"/>
    </source>
</evidence>
<feature type="domain" description="Fibronectin type-III" evidence="2">
    <location>
        <begin position="576"/>
        <end position="688"/>
    </location>
</feature>
<comment type="caution">
    <text evidence="3">The sequence shown here is derived from an EMBL/GenBank/DDBJ whole genome shotgun (WGS) entry which is preliminary data.</text>
</comment>
<dbReference type="InterPro" id="IPR036116">
    <property type="entry name" value="FN3_sf"/>
</dbReference>
<dbReference type="Gene3D" id="2.60.40.10">
    <property type="entry name" value="Immunoglobulins"/>
    <property type="match status" value="5"/>
</dbReference>
<dbReference type="EMBL" id="CAUJNA010003113">
    <property type="protein sequence ID" value="CAJ1395310.1"/>
    <property type="molecule type" value="Genomic_DNA"/>
</dbReference>
<reference evidence="3" key="1">
    <citation type="submission" date="2023-08" db="EMBL/GenBank/DDBJ databases">
        <authorList>
            <person name="Chen Y."/>
            <person name="Shah S."/>
            <person name="Dougan E. K."/>
            <person name="Thang M."/>
            <person name="Chan C."/>
        </authorList>
    </citation>
    <scope>NUCLEOTIDE SEQUENCE</scope>
</reference>
<dbReference type="AlphaFoldDB" id="A0AA36IYP1"/>
<feature type="domain" description="Fibronectin type-III" evidence="2">
    <location>
        <begin position="350"/>
        <end position="449"/>
    </location>
</feature>
<dbReference type="Proteomes" id="UP001178507">
    <property type="component" value="Unassembled WGS sequence"/>
</dbReference>
<dbReference type="PANTHER" id="PTHR13817">
    <property type="entry name" value="TITIN"/>
    <property type="match status" value="1"/>
</dbReference>
<organism evidence="3 4">
    <name type="scientific">Effrenium voratum</name>
    <dbReference type="NCBI Taxonomy" id="2562239"/>
    <lineage>
        <taxon>Eukaryota</taxon>
        <taxon>Sar</taxon>
        <taxon>Alveolata</taxon>
        <taxon>Dinophyceae</taxon>
        <taxon>Suessiales</taxon>
        <taxon>Symbiodiniaceae</taxon>
        <taxon>Effrenium</taxon>
    </lineage>
</organism>
<dbReference type="SMART" id="SM00060">
    <property type="entry name" value="FN3"/>
    <property type="match status" value="5"/>
</dbReference>
<protein>
    <recommendedName>
        <fullName evidence="2">Fibronectin type-III domain-containing protein</fullName>
    </recommendedName>
</protein>
<dbReference type="PROSITE" id="PS50853">
    <property type="entry name" value="FN3"/>
    <property type="match status" value="2"/>
</dbReference>
<evidence type="ECO:0000313" key="4">
    <source>
        <dbReference type="Proteomes" id="UP001178507"/>
    </source>
</evidence>
<dbReference type="PANTHER" id="PTHR13817:SF166">
    <property type="entry name" value="NEURONAL IGCAM-RELATED"/>
    <property type="match status" value="1"/>
</dbReference>
<proteinExistence type="predicted"/>